<dbReference type="OrthoDB" id="287365at2"/>
<evidence type="ECO:0000256" key="4">
    <source>
        <dbReference type="ARBA" id="ARBA00012732"/>
    </source>
</evidence>
<accession>W7IIM6</accession>
<dbReference type="PROSITE" id="PS51318">
    <property type="entry name" value="TAT"/>
    <property type="match status" value="1"/>
</dbReference>
<keyword evidence="6" id="KW-0929">Antimicrobial</keyword>
<dbReference type="InterPro" id="IPR018077">
    <property type="entry name" value="Glyco_hydro_fam25_subgr"/>
</dbReference>
<comment type="function">
    <text evidence="11">This enzyme has both lysozyme (acetylmuramidase) and diacetylmuramidase activities.</text>
</comment>
<sequence>MKSTARGTRRGLAAALAASAVAIGLFVAVPQANAGQDGDEADRTTNHTMGSQIREHEGVDTRSGDAADPGVQATLSGIDVASYQGNVDWKAHWNAGKRFAYVKATEGLTYKNPYFSQQYTGSYNVGMIRGAYHFALPNVSSGAQQANYFASSGGGWSRDGKTLPGVADLEYNPYGATCYGLSQASMAAWIRDFANTYRARTGRDAVFYTSTSWWSQCVGSAQAFAGTNPLWVARYSSSVGTLPYNWGVWTFWQYTSSPLDTNYFNGAIDRLQAMANG</sequence>
<evidence type="ECO:0000256" key="12">
    <source>
        <dbReference type="RuleBase" id="RU361176"/>
    </source>
</evidence>
<dbReference type="RefSeq" id="WP_035285034.1">
    <property type="nucleotide sequence ID" value="NZ_AYXG01000153.1"/>
</dbReference>
<evidence type="ECO:0000256" key="14">
    <source>
        <dbReference type="SAM" id="SignalP"/>
    </source>
</evidence>
<dbReference type="EC" id="3.2.1.17" evidence="4 12"/>
<keyword evidence="9" id="KW-1015">Disulfide bond</keyword>
<dbReference type="FunFam" id="3.20.20.80:FF:000060">
    <property type="entry name" value="Lysozyme M1"/>
    <property type="match status" value="1"/>
</dbReference>
<evidence type="ECO:0000256" key="13">
    <source>
        <dbReference type="SAM" id="MobiDB-lite"/>
    </source>
</evidence>
<evidence type="ECO:0000313" key="15">
    <source>
        <dbReference type="EMBL" id="EWC60575.1"/>
    </source>
</evidence>
<dbReference type="InterPro" id="IPR002053">
    <property type="entry name" value="Glyco_hydro_25"/>
</dbReference>
<protein>
    <recommendedName>
        <fullName evidence="4 12">Lysozyme</fullName>
        <ecNumber evidence="4 12">3.2.1.17</ecNumber>
    </recommendedName>
</protein>
<dbReference type="Pfam" id="PF01183">
    <property type="entry name" value="Glyco_hydro_25"/>
    <property type="match status" value="1"/>
</dbReference>
<dbReference type="PANTHER" id="PTHR34135:SF2">
    <property type="entry name" value="LYSOZYME"/>
    <property type="match status" value="1"/>
</dbReference>
<evidence type="ECO:0000313" key="16">
    <source>
        <dbReference type="Proteomes" id="UP000019277"/>
    </source>
</evidence>
<dbReference type="PROSITE" id="PS51904">
    <property type="entry name" value="GLYCOSYL_HYDROL_F25_2"/>
    <property type="match status" value="1"/>
</dbReference>
<evidence type="ECO:0000256" key="3">
    <source>
        <dbReference type="ARBA" id="ARBA00010646"/>
    </source>
</evidence>
<feature type="region of interest" description="Disordered" evidence="13">
    <location>
        <begin position="34"/>
        <end position="68"/>
    </location>
</feature>
<keyword evidence="7" id="KW-0081">Bacteriolytic enzyme</keyword>
<keyword evidence="5" id="KW-0964">Secreted</keyword>
<dbReference type="PROSITE" id="PS00953">
    <property type="entry name" value="GLYCOSYL_HYDROL_F25_1"/>
    <property type="match status" value="1"/>
</dbReference>
<evidence type="ECO:0000256" key="7">
    <source>
        <dbReference type="ARBA" id="ARBA00022638"/>
    </source>
</evidence>
<dbReference type="InterPro" id="IPR017853">
    <property type="entry name" value="GH"/>
</dbReference>
<evidence type="ECO:0000256" key="2">
    <source>
        <dbReference type="ARBA" id="ARBA00004613"/>
    </source>
</evidence>
<organism evidence="15 16">
    <name type="scientific">Actinokineospora spheciospongiae</name>
    <dbReference type="NCBI Taxonomy" id="909613"/>
    <lineage>
        <taxon>Bacteria</taxon>
        <taxon>Bacillati</taxon>
        <taxon>Actinomycetota</taxon>
        <taxon>Actinomycetes</taxon>
        <taxon>Pseudonocardiales</taxon>
        <taxon>Pseudonocardiaceae</taxon>
        <taxon>Actinokineospora</taxon>
    </lineage>
</organism>
<keyword evidence="8 12" id="KW-0378">Hydrolase</keyword>
<keyword evidence="14" id="KW-0732">Signal</keyword>
<dbReference type="Proteomes" id="UP000019277">
    <property type="component" value="Unassembled WGS sequence"/>
</dbReference>
<dbReference type="GO" id="GO:0009253">
    <property type="term" value="P:peptidoglycan catabolic process"/>
    <property type="evidence" value="ECO:0007669"/>
    <property type="project" value="InterPro"/>
</dbReference>
<keyword evidence="10 12" id="KW-0326">Glycosidase</keyword>
<dbReference type="Gene3D" id="3.20.20.80">
    <property type="entry name" value="Glycosidases"/>
    <property type="match status" value="1"/>
</dbReference>
<evidence type="ECO:0000256" key="11">
    <source>
        <dbReference type="ARBA" id="ARBA00055588"/>
    </source>
</evidence>
<comment type="caution">
    <text evidence="15">The sequence shown here is derived from an EMBL/GenBank/DDBJ whole genome shotgun (WGS) entry which is preliminary data.</text>
</comment>
<evidence type="ECO:0000256" key="1">
    <source>
        <dbReference type="ARBA" id="ARBA00000632"/>
    </source>
</evidence>
<dbReference type="GO" id="GO:0016998">
    <property type="term" value="P:cell wall macromolecule catabolic process"/>
    <property type="evidence" value="ECO:0007669"/>
    <property type="project" value="InterPro"/>
</dbReference>
<dbReference type="GO" id="GO:0016052">
    <property type="term" value="P:carbohydrate catabolic process"/>
    <property type="evidence" value="ECO:0007669"/>
    <property type="project" value="TreeGrafter"/>
</dbReference>
<dbReference type="PANTHER" id="PTHR34135">
    <property type="entry name" value="LYSOZYME"/>
    <property type="match status" value="1"/>
</dbReference>
<dbReference type="GO" id="GO:0003796">
    <property type="term" value="F:lysozyme activity"/>
    <property type="evidence" value="ECO:0007669"/>
    <property type="project" value="UniProtKB-EC"/>
</dbReference>
<dbReference type="PATRIC" id="fig|909613.9.peg.4149"/>
<feature type="compositionally biased region" description="Basic and acidic residues" evidence="13">
    <location>
        <begin position="53"/>
        <end position="65"/>
    </location>
</feature>
<comment type="similarity">
    <text evidence="3 12">Belongs to the glycosyl hydrolase 25 family.</text>
</comment>
<evidence type="ECO:0000256" key="10">
    <source>
        <dbReference type="ARBA" id="ARBA00023295"/>
    </source>
</evidence>
<dbReference type="STRING" id="909613.UO65_4147"/>
<dbReference type="GO" id="GO:0042742">
    <property type="term" value="P:defense response to bacterium"/>
    <property type="evidence" value="ECO:0007669"/>
    <property type="project" value="UniProtKB-KW"/>
</dbReference>
<dbReference type="GO" id="GO:0031640">
    <property type="term" value="P:killing of cells of another organism"/>
    <property type="evidence" value="ECO:0007669"/>
    <property type="project" value="UniProtKB-KW"/>
</dbReference>
<dbReference type="SMART" id="SM00641">
    <property type="entry name" value="Glyco_25"/>
    <property type="match status" value="1"/>
</dbReference>
<name>W7IIM6_9PSEU</name>
<reference evidence="15 16" key="1">
    <citation type="journal article" date="2014" name="Genome Announc.">
        <title>Draft Genome Sequence of the Antitrypanosomally Active Sponge-Associated Bacterium Actinokineospora sp. Strain EG49.</title>
        <authorList>
            <person name="Harjes J."/>
            <person name="Ryu T."/>
            <person name="Abdelmohsen U.R."/>
            <person name="Moitinho-Silva L."/>
            <person name="Horn H."/>
            <person name="Ravasi T."/>
            <person name="Hentschel U."/>
        </authorList>
    </citation>
    <scope>NUCLEOTIDE SEQUENCE [LARGE SCALE GENOMIC DNA]</scope>
    <source>
        <strain evidence="15 16">EG49</strain>
    </source>
</reference>
<feature type="chain" id="PRO_5004893904" description="Lysozyme" evidence="14">
    <location>
        <begin position="35"/>
        <end position="277"/>
    </location>
</feature>
<feature type="signal peptide" evidence="14">
    <location>
        <begin position="1"/>
        <end position="34"/>
    </location>
</feature>
<dbReference type="eggNOG" id="COG3757">
    <property type="taxonomic scope" value="Bacteria"/>
</dbReference>
<dbReference type="GO" id="GO:0005576">
    <property type="term" value="C:extracellular region"/>
    <property type="evidence" value="ECO:0007669"/>
    <property type="project" value="UniProtKB-SubCell"/>
</dbReference>
<dbReference type="AlphaFoldDB" id="W7IIM6"/>
<gene>
    <name evidence="15" type="ORF">UO65_4147</name>
</gene>
<comment type="subcellular location">
    <subcellularLocation>
        <location evidence="2">Secreted</location>
    </subcellularLocation>
</comment>
<evidence type="ECO:0000256" key="9">
    <source>
        <dbReference type="ARBA" id="ARBA00023157"/>
    </source>
</evidence>
<proteinExistence type="inferred from homology"/>
<dbReference type="CDD" id="cd06412">
    <property type="entry name" value="GH25_CH-type"/>
    <property type="match status" value="1"/>
</dbReference>
<dbReference type="InterPro" id="IPR006311">
    <property type="entry name" value="TAT_signal"/>
</dbReference>
<dbReference type="SUPFAM" id="SSF51445">
    <property type="entry name" value="(Trans)glycosidases"/>
    <property type="match status" value="1"/>
</dbReference>
<comment type="catalytic activity">
    <reaction evidence="1 12">
        <text>Hydrolysis of (1-&gt;4)-beta-linkages between N-acetylmuramic acid and N-acetyl-D-glucosamine residues in a peptidoglycan and between N-acetyl-D-glucosamine residues in chitodextrins.</text>
        <dbReference type="EC" id="3.2.1.17"/>
    </reaction>
</comment>
<keyword evidence="16" id="KW-1185">Reference proteome</keyword>
<dbReference type="InterPro" id="IPR008270">
    <property type="entry name" value="Glyco_hydro_25_AS"/>
</dbReference>
<evidence type="ECO:0000256" key="8">
    <source>
        <dbReference type="ARBA" id="ARBA00022801"/>
    </source>
</evidence>
<evidence type="ECO:0000256" key="5">
    <source>
        <dbReference type="ARBA" id="ARBA00022525"/>
    </source>
</evidence>
<evidence type="ECO:0000256" key="6">
    <source>
        <dbReference type="ARBA" id="ARBA00022529"/>
    </source>
</evidence>
<dbReference type="EMBL" id="AYXG01000153">
    <property type="protein sequence ID" value="EWC60575.1"/>
    <property type="molecule type" value="Genomic_DNA"/>
</dbReference>